<evidence type="ECO:0000313" key="1">
    <source>
        <dbReference type="EMBL" id="GAA3389183.1"/>
    </source>
</evidence>
<dbReference type="EMBL" id="BAAAYN010000024">
    <property type="protein sequence ID" value="GAA3389183.1"/>
    <property type="molecule type" value="Genomic_DNA"/>
</dbReference>
<accession>A0ABP6T044</accession>
<name>A0ABP6T044_9ACTN</name>
<evidence type="ECO:0000313" key="2">
    <source>
        <dbReference type="Proteomes" id="UP001501676"/>
    </source>
</evidence>
<proteinExistence type="predicted"/>
<reference evidence="2" key="1">
    <citation type="journal article" date="2019" name="Int. J. Syst. Evol. Microbiol.">
        <title>The Global Catalogue of Microorganisms (GCM) 10K type strain sequencing project: providing services to taxonomists for standard genome sequencing and annotation.</title>
        <authorList>
            <consortium name="The Broad Institute Genomics Platform"/>
            <consortium name="The Broad Institute Genome Sequencing Center for Infectious Disease"/>
            <person name="Wu L."/>
            <person name="Ma J."/>
        </authorList>
    </citation>
    <scope>NUCLEOTIDE SEQUENCE [LARGE SCALE GENOMIC DNA]</scope>
    <source>
        <strain evidence="2">JCM 9458</strain>
    </source>
</reference>
<comment type="caution">
    <text evidence="1">The sequence shown here is derived from an EMBL/GenBank/DDBJ whole genome shotgun (WGS) entry which is preliminary data.</text>
</comment>
<dbReference type="Proteomes" id="UP001501676">
    <property type="component" value="Unassembled WGS sequence"/>
</dbReference>
<keyword evidence="2" id="KW-1185">Reference proteome</keyword>
<sequence>MSRLFAFRVASPVTDPPQSPVATGYDAATQTLVWEGDSGTTMGSALCSGGYYSGRNPCQSTGTACTGTRCSKSYLGCYACDYA</sequence>
<dbReference type="RefSeq" id="WP_345729513.1">
    <property type="nucleotide sequence ID" value="NZ_BAAAYN010000024.1"/>
</dbReference>
<gene>
    <name evidence="1" type="ORF">GCM10020369_38320</name>
</gene>
<organism evidence="1 2">
    <name type="scientific">Cryptosporangium minutisporangium</name>
    <dbReference type="NCBI Taxonomy" id="113569"/>
    <lineage>
        <taxon>Bacteria</taxon>
        <taxon>Bacillati</taxon>
        <taxon>Actinomycetota</taxon>
        <taxon>Actinomycetes</taxon>
        <taxon>Cryptosporangiales</taxon>
        <taxon>Cryptosporangiaceae</taxon>
        <taxon>Cryptosporangium</taxon>
    </lineage>
</organism>
<protein>
    <submittedName>
        <fullName evidence="1">Uncharacterized protein</fullName>
    </submittedName>
</protein>